<accession>A0A381PSL6</accession>
<dbReference type="InterPro" id="IPR020843">
    <property type="entry name" value="ER"/>
</dbReference>
<dbReference type="GO" id="GO:0016651">
    <property type="term" value="F:oxidoreductase activity, acting on NAD(P)H"/>
    <property type="evidence" value="ECO:0007669"/>
    <property type="project" value="TreeGrafter"/>
</dbReference>
<dbReference type="GO" id="GO:0070402">
    <property type="term" value="F:NADPH binding"/>
    <property type="evidence" value="ECO:0007669"/>
    <property type="project" value="TreeGrafter"/>
</dbReference>
<evidence type="ECO:0000313" key="4">
    <source>
        <dbReference type="EMBL" id="SUZ70005.1"/>
    </source>
</evidence>
<evidence type="ECO:0000256" key="2">
    <source>
        <dbReference type="ARBA" id="ARBA00023002"/>
    </source>
</evidence>
<dbReference type="PANTHER" id="PTHR48106:SF8">
    <property type="entry name" value="OS02G0805600 PROTEIN"/>
    <property type="match status" value="1"/>
</dbReference>
<dbReference type="AlphaFoldDB" id="A0A381PSL6"/>
<dbReference type="InterPro" id="IPR013149">
    <property type="entry name" value="ADH-like_C"/>
</dbReference>
<organism evidence="4">
    <name type="scientific">marine metagenome</name>
    <dbReference type="NCBI Taxonomy" id="408172"/>
    <lineage>
        <taxon>unclassified sequences</taxon>
        <taxon>metagenomes</taxon>
        <taxon>ecological metagenomes</taxon>
    </lineage>
</organism>
<dbReference type="EMBL" id="UINC01001078">
    <property type="protein sequence ID" value="SUZ70005.1"/>
    <property type="molecule type" value="Genomic_DNA"/>
</dbReference>
<sequence length="327" mass="33353">MRAVVIESYGGPEVLAICEVPAPEPGPDEVLVDVVASALNRADLLQRMGLYPGPSMEYEVPGLEFAGRVASVGEAVGRWLVGDEVMAITSGGAHAGQAVVHADQAMAVPAGMSLADAGALPEVFITAWDALILQGGLQPGGTALVHAGASGVGTAAIQLCRSMGAEVVVTASGPKCAACTELGASLAVDYATDDWLAAVRDHTGGRGVDVVLDVVGGDYLDRNVDALAVGGTIVQVGVMGGGKATFGLGKLLPKRATIVGTVLRGRSLAEKVAVSRAFADEVVPRFEEGTLRVVVDRRFDLDDIAAAHVHMEGNANVGKIALDVRSG</sequence>
<protein>
    <recommendedName>
        <fullName evidence="3">Enoyl reductase (ER) domain-containing protein</fullName>
    </recommendedName>
</protein>
<dbReference type="SUPFAM" id="SSF51735">
    <property type="entry name" value="NAD(P)-binding Rossmann-fold domains"/>
    <property type="match status" value="1"/>
</dbReference>
<dbReference type="PANTHER" id="PTHR48106">
    <property type="entry name" value="QUINONE OXIDOREDUCTASE PIG3-RELATED"/>
    <property type="match status" value="1"/>
</dbReference>
<dbReference type="Pfam" id="PF08240">
    <property type="entry name" value="ADH_N"/>
    <property type="match status" value="1"/>
</dbReference>
<evidence type="ECO:0000256" key="1">
    <source>
        <dbReference type="ARBA" id="ARBA00022857"/>
    </source>
</evidence>
<dbReference type="SUPFAM" id="SSF50129">
    <property type="entry name" value="GroES-like"/>
    <property type="match status" value="1"/>
</dbReference>
<dbReference type="InterPro" id="IPR014189">
    <property type="entry name" value="Quinone_OxRdtase_PIG3"/>
</dbReference>
<reference evidence="4" key="1">
    <citation type="submission" date="2018-05" db="EMBL/GenBank/DDBJ databases">
        <authorList>
            <person name="Lanie J.A."/>
            <person name="Ng W.-L."/>
            <person name="Kazmierczak K.M."/>
            <person name="Andrzejewski T.M."/>
            <person name="Davidsen T.M."/>
            <person name="Wayne K.J."/>
            <person name="Tettelin H."/>
            <person name="Glass J.I."/>
            <person name="Rusch D."/>
            <person name="Podicherti R."/>
            <person name="Tsui H.-C.T."/>
            <person name="Winkler M.E."/>
        </authorList>
    </citation>
    <scope>NUCLEOTIDE SEQUENCE</scope>
</reference>
<evidence type="ECO:0000259" key="3">
    <source>
        <dbReference type="SMART" id="SM00829"/>
    </source>
</evidence>
<dbReference type="InterPro" id="IPR036291">
    <property type="entry name" value="NAD(P)-bd_dom_sf"/>
</dbReference>
<dbReference type="Pfam" id="PF00107">
    <property type="entry name" value="ADH_zinc_N"/>
    <property type="match status" value="1"/>
</dbReference>
<keyword evidence="1" id="KW-0521">NADP</keyword>
<dbReference type="Gene3D" id="3.90.180.10">
    <property type="entry name" value="Medium-chain alcohol dehydrogenases, catalytic domain"/>
    <property type="match status" value="1"/>
</dbReference>
<dbReference type="SMART" id="SM00829">
    <property type="entry name" value="PKS_ER"/>
    <property type="match status" value="1"/>
</dbReference>
<feature type="domain" description="Enoyl reductase (ER)" evidence="3">
    <location>
        <begin position="10"/>
        <end position="322"/>
    </location>
</feature>
<dbReference type="Gene3D" id="3.40.50.720">
    <property type="entry name" value="NAD(P)-binding Rossmann-like Domain"/>
    <property type="match status" value="1"/>
</dbReference>
<keyword evidence="2" id="KW-0560">Oxidoreductase</keyword>
<proteinExistence type="predicted"/>
<dbReference type="InterPro" id="IPR011032">
    <property type="entry name" value="GroES-like_sf"/>
</dbReference>
<dbReference type="InterPro" id="IPR013154">
    <property type="entry name" value="ADH-like_N"/>
</dbReference>
<dbReference type="CDD" id="cd05276">
    <property type="entry name" value="p53_inducible_oxidoreductase"/>
    <property type="match status" value="1"/>
</dbReference>
<name>A0A381PSL6_9ZZZZ</name>
<gene>
    <name evidence="4" type="ORF">METZ01_LOCUS22859</name>
</gene>
<dbReference type="NCBIfam" id="TIGR02824">
    <property type="entry name" value="quinone_pig3"/>
    <property type="match status" value="1"/>
</dbReference>